<evidence type="ECO:0000256" key="6">
    <source>
        <dbReference type="SAM" id="Phobius"/>
    </source>
</evidence>
<feature type="transmembrane region" description="Helical" evidence="6">
    <location>
        <begin position="144"/>
        <end position="172"/>
    </location>
</feature>
<evidence type="ECO:0000313" key="8">
    <source>
        <dbReference type="EMBL" id="RYN63907.1"/>
    </source>
</evidence>
<accession>A0A4Q4MZV9</accession>
<evidence type="ECO:0000256" key="4">
    <source>
        <dbReference type="ARBA" id="ARBA00023136"/>
    </source>
</evidence>
<dbReference type="GO" id="GO:0005886">
    <property type="term" value="C:plasma membrane"/>
    <property type="evidence" value="ECO:0007669"/>
    <property type="project" value="TreeGrafter"/>
</dbReference>
<feature type="region of interest" description="Disordered" evidence="5">
    <location>
        <begin position="333"/>
        <end position="352"/>
    </location>
</feature>
<dbReference type="AlphaFoldDB" id="A0A4Q4MZV9"/>
<dbReference type="InterPro" id="IPR036259">
    <property type="entry name" value="MFS_trans_sf"/>
</dbReference>
<proteinExistence type="predicted"/>
<protein>
    <recommendedName>
        <fullName evidence="7">Major facilitator superfamily (MFS) profile domain-containing protein</fullName>
    </recommendedName>
</protein>
<feature type="domain" description="Major facilitator superfamily (MFS) profile" evidence="7">
    <location>
        <begin position="147"/>
        <end position="679"/>
    </location>
</feature>
<dbReference type="PROSITE" id="PS50850">
    <property type="entry name" value="MFS"/>
    <property type="match status" value="1"/>
</dbReference>
<feature type="transmembrane region" description="Helical" evidence="6">
    <location>
        <begin position="184"/>
        <end position="201"/>
    </location>
</feature>
<dbReference type="InterPro" id="IPR020846">
    <property type="entry name" value="MFS_dom"/>
</dbReference>
<keyword evidence="2 6" id="KW-0812">Transmembrane</keyword>
<dbReference type="GO" id="GO:0022857">
    <property type="term" value="F:transmembrane transporter activity"/>
    <property type="evidence" value="ECO:0007669"/>
    <property type="project" value="InterPro"/>
</dbReference>
<dbReference type="Gene3D" id="1.20.1250.20">
    <property type="entry name" value="MFS general substrate transporter like domains"/>
    <property type="match status" value="1"/>
</dbReference>
<feature type="transmembrane region" description="Helical" evidence="6">
    <location>
        <begin position="512"/>
        <end position="533"/>
    </location>
</feature>
<keyword evidence="3 6" id="KW-1133">Transmembrane helix</keyword>
<evidence type="ECO:0000256" key="2">
    <source>
        <dbReference type="ARBA" id="ARBA00022692"/>
    </source>
</evidence>
<reference evidence="9" key="1">
    <citation type="journal article" date="2019" name="bioRxiv">
        <title>Genomics, evolutionary history and diagnostics of the Alternaria alternata species group including apple and Asian pear pathotypes.</title>
        <authorList>
            <person name="Armitage A.D."/>
            <person name="Cockerton H.M."/>
            <person name="Sreenivasaprasad S."/>
            <person name="Woodhall J.W."/>
            <person name="Lane C.R."/>
            <person name="Harrison R.J."/>
            <person name="Clarkson J.P."/>
        </authorList>
    </citation>
    <scope>NUCLEOTIDE SEQUENCE [LARGE SCALE GENOMIC DNA]</scope>
    <source>
        <strain evidence="9">FERA 1177</strain>
    </source>
</reference>
<dbReference type="Gene3D" id="1.20.1720.10">
    <property type="entry name" value="Multidrug resistance protein D"/>
    <property type="match status" value="1"/>
</dbReference>
<feature type="transmembrane region" description="Helical" evidence="6">
    <location>
        <begin position="308"/>
        <end position="327"/>
    </location>
</feature>
<feature type="transmembrane region" description="Helical" evidence="6">
    <location>
        <begin position="484"/>
        <end position="505"/>
    </location>
</feature>
<dbReference type="Pfam" id="PF07690">
    <property type="entry name" value="MFS_1"/>
    <property type="match status" value="1"/>
</dbReference>
<evidence type="ECO:0000256" key="5">
    <source>
        <dbReference type="SAM" id="MobiDB-lite"/>
    </source>
</evidence>
<feature type="transmembrane region" description="Helical" evidence="6">
    <location>
        <begin position="213"/>
        <end position="236"/>
    </location>
</feature>
<feature type="transmembrane region" description="Helical" evidence="6">
    <location>
        <begin position="576"/>
        <end position="599"/>
    </location>
</feature>
<evidence type="ECO:0000259" key="7">
    <source>
        <dbReference type="PROSITE" id="PS50850"/>
    </source>
</evidence>
<dbReference type="PANTHER" id="PTHR23501:SF59">
    <property type="entry name" value="MAJOR FACILITATOR SUPERFAMILY (MFS) PROFILE DOMAIN-CONTAINING PROTEIN-RELATED"/>
    <property type="match status" value="1"/>
</dbReference>
<dbReference type="PANTHER" id="PTHR23501">
    <property type="entry name" value="MAJOR FACILITATOR SUPERFAMILY"/>
    <property type="match status" value="1"/>
</dbReference>
<gene>
    <name evidence="8" type="ORF">AA0117_g12649</name>
</gene>
<feature type="region of interest" description="Disordered" evidence="5">
    <location>
        <begin position="709"/>
        <end position="738"/>
    </location>
</feature>
<dbReference type="EMBL" id="PDXD01000080">
    <property type="protein sequence ID" value="RYN63907.1"/>
    <property type="molecule type" value="Genomic_DNA"/>
</dbReference>
<evidence type="ECO:0000256" key="1">
    <source>
        <dbReference type="ARBA" id="ARBA00004141"/>
    </source>
</evidence>
<dbReference type="VEuPathDB" id="FungiDB:CC77DRAFT_174114"/>
<dbReference type="SUPFAM" id="SSF103473">
    <property type="entry name" value="MFS general substrate transporter"/>
    <property type="match status" value="2"/>
</dbReference>
<feature type="transmembrane region" description="Helical" evidence="6">
    <location>
        <begin position="653"/>
        <end position="674"/>
    </location>
</feature>
<name>A0A4Q4MZV9_ALTAL</name>
<evidence type="ECO:0000313" key="9">
    <source>
        <dbReference type="Proteomes" id="UP000291422"/>
    </source>
</evidence>
<feature type="transmembrane region" description="Helical" evidence="6">
    <location>
        <begin position="280"/>
        <end position="302"/>
    </location>
</feature>
<sequence length="738" mass="78591">MWLSVLTAVKKLCAGIGHCERRHKPFTLGSQQVLNVHVDHKCALVFCLGVCHLLACDNPVSGIREKAIALVVFPVEGRDQTSRIYLPARPLAIAVSSYNTASGAYHRLYDLPEGRKRPASAVGNSASHPTNGQKAASASMAAQVAMLLASLLTFTFLVAIDATSIVLAVSTITADLGGNATESFWVGASYLLSMCLSQPIVSRLSNVFLQKSLVLASIMMLGIGSLLCESADGVPLLLTGRTVQGLGAGGLMVLSYAVCGDMNKQSKGGSGSGSGSGPKFLAAISLFVAAGTICGPFIGAALSDNHHWRWIFRLNIPMCVVLGVLVYNGSDVSSRDTSAAEPGVPARNSSDIPNADSPRAKLSDLDFVGIVLFLTSVAPLLVGLSLAGSLYRWTQWQVIAPVATGGVFLLLLIVKELCPASVPFPLGSRNAFQKPLLGLRLLKGRQSIVALGGAFWLGLLMYALLFFLPIYYRVVKERSAIATGVFLLPQTLMMAPCAGVVLVLVQLLRLHYSCAVLLGWFCTAVGMGLLALLGAERSAASDVSLNLLSGFGIGVLLPALALSAQEGKKGTDVREALMVFIFMRYLGSASGLVIVGLVFQRVLRSNLGSTKFRSEADNMTKYATTLMYSIREMSSPEDKQILIHVTETALRTIWLALSLVSLAMFLLSCVAFVVGREEQGRESQVTGPSADSAPKLDLTGIFKKSEISVNSRNLEEPEDSEDSDRSEKDESFLSSVKF</sequence>
<comment type="caution">
    <text evidence="8">The sequence shown here is derived from an EMBL/GenBank/DDBJ whole genome shotgun (WGS) entry which is preliminary data.</text>
</comment>
<organism evidence="8 9">
    <name type="scientific">Alternaria alternata</name>
    <name type="common">Alternaria rot fungus</name>
    <name type="synonym">Torula alternata</name>
    <dbReference type="NCBI Taxonomy" id="5599"/>
    <lineage>
        <taxon>Eukaryota</taxon>
        <taxon>Fungi</taxon>
        <taxon>Dikarya</taxon>
        <taxon>Ascomycota</taxon>
        <taxon>Pezizomycotina</taxon>
        <taxon>Dothideomycetes</taxon>
        <taxon>Pleosporomycetidae</taxon>
        <taxon>Pleosporales</taxon>
        <taxon>Pleosporineae</taxon>
        <taxon>Pleosporaceae</taxon>
        <taxon>Alternaria</taxon>
        <taxon>Alternaria sect. Alternaria</taxon>
        <taxon>Alternaria alternata complex</taxon>
    </lineage>
</organism>
<feature type="transmembrane region" description="Helical" evidence="6">
    <location>
        <begin position="367"/>
        <end position="387"/>
    </location>
</feature>
<keyword evidence="4 6" id="KW-0472">Membrane</keyword>
<feature type="transmembrane region" description="Helical" evidence="6">
    <location>
        <begin position="393"/>
        <end position="414"/>
    </location>
</feature>
<dbReference type="InterPro" id="IPR011701">
    <property type="entry name" value="MFS"/>
</dbReference>
<feature type="transmembrane region" description="Helical" evidence="6">
    <location>
        <begin position="545"/>
        <end position="564"/>
    </location>
</feature>
<dbReference type="Proteomes" id="UP000291422">
    <property type="component" value="Unassembled WGS sequence"/>
</dbReference>
<feature type="transmembrane region" description="Helical" evidence="6">
    <location>
        <begin position="448"/>
        <end position="472"/>
    </location>
</feature>
<comment type="subcellular location">
    <subcellularLocation>
        <location evidence="1">Membrane</location>
        <topology evidence="1">Multi-pass membrane protein</topology>
    </subcellularLocation>
</comment>
<evidence type="ECO:0000256" key="3">
    <source>
        <dbReference type="ARBA" id="ARBA00022989"/>
    </source>
</evidence>